<feature type="domain" description="Sugar phosphate transporter" evidence="6">
    <location>
        <begin position="133"/>
        <end position="248"/>
    </location>
</feature>
<dbReference type="Pfam" id="PF03151">
    <property type="entry name" value="TPT"/>
    <property type="match status" value="1"/>
</dbReference>
<dbReference type="PANTHER" id="PTHR11132">
    <property type="entry name" value="SOLUTE CARRIER FAMILY 35"/>
    <property type="match status" value="1"/>
</dbReference>
<keyword evidence="4 5" id="KW-0472">Membrane</keyword>
<gene>
    <name evidence="7" type="ORF">SLEP1_g34561</name>
</gene>
<keyword evidence="2 5" id="KW-0812">Transmembrane</keyword>
<keyword evidence="3 5" id="KW-1133">Transmembrane helix</keyword>
<organism evidence="7 8">
    <name type="scientific">Rubroshorea leprosula</name>
    <dbReference type="NCBI Taxonomy" id="152421"/>
    <lineage>
        <taxon>Eukaryota</taxon>
        <taxon>Viridiplantae</taxon>
        <taxon>Streptophyta</taxon>
        <taxon>Embryophyta</taxon>
        <taxon>Tracheophyta</taxon>
        <taxon>Spermatophyta</taxon>
        <taxon>Magnoliopsida</taxon>
        <taxon>eudicotyledons</taxon>
        <taxon>Gunneridae</taxon>
        <taxon>Pentapetalae</taxon>
        <taxon>rosids</taxon>
        <taxon>malvids</taxon>
        <taxon>Malvales</taxon>
        <taxon>Dipterocarpaceae</taxon>
        <taxon>Rubroshorea</taxon>
    </lineage>
</organism>
<evidence type="ECO:0000313" key="7">
    <source>
        <dbReference type="EMBL" id="GKV25057.1"/>
    </source>
</evidence>
<dbReference type="InterPro" id="IPR004853">
    <property type="entry name" value="Sugar_P_trans_dom"/>
</dbReference>
<reference evidence="7 8" key="1">
    <citation type="journal article" date="2021" name="Commun. Biol.">
        <title>The genome of Shorea leprosula (Dipterocarpaceae) highlights the ecological relevance of drought in aseasonal tropical rainforests.</title>
        <authorList>
            <person name="Ng K.K.S."/>
            <person name="Kobayashi M.J."/>
            <person name="Fawcett J.A."/>
            <person name="Hatakeyama M."/>
            <person name="Paape T."/>
            <person name="Ng C.H."/>
            <person name="Ang C.C."/>
            <person name="Tnah L.H."/>
            <person name="Lee C.T."/>
            <person name="Nishiyama T."/>
            <person name="Sese J."/>
            <person name="O'Brien M.J."/>
            <person name="Copetti D."/>
            <person name="Mohd Noor M.I."/>
            <person name="Ong R.C."/>
            <person name="Putra M."/>
            <person name="Sireger I.Z."/>
            <person name="Indrioko S."/>
            <person name="Kosugi Y."/>
            <person name="Izuno A."/>
            <person name="Isagi Y."/>
            <person name="Lee S.L."/>
            <person name="Shimizu K.K."/>
        </authorList>
    </citation>
    <scope>NUCLEOTIDE SEQUENCE [LARGE SCALE GENOMIC DNA]</scope>
    <source>
        <strain evidence="7">214</strain>
    </source>
</reference>
<comment type="subcellular location">
    <subcellularLocation>
        <location evidence="1">Membrane</location>
        <topology evidence="1">Multi-pass membrane protein</topology>
    </subcellularLocation>
</comment>
<evidence type="ECO:0000256" key="2">
    <source>
        <dbReference type="ARBA" id="ARBA00022692"/>
    </source>
</evidence>
<evidence type="ECO:0000256" key="5">
    <source>
        <dbReference type="SAM" id="Phobius"/>
    </source>
</evidence>
<name>A0AAV5KKD3_9ROSI</name>
<dbReference type="InterPro" id="IPR050186">
    <property type="entry name" value="TPT_transporter"/>
</dbReference>
<dbReference type="Proteomes" id="UP001054252">
    <property type="component" value="Unassembled WGS sequence"/>
</dbReference>
<feature type="transmembrane region" description="Helical" evidence="5">
    <location>
        <begin position="239"/>
        <end position="258"/>
    </location>
</feature>
<dbReference type="AlphaFoldDB" id="A0AAV5KKD3"/>
<evidence type="ECO:0000259" key="6">
    <source>
        <dbReference type="Pfam" id="PF03151"/>
    </source>
</evidence>
<comment type="caution">
    <text evidence="7">The sequence shown here is derived from an EMBL/GenBank/DDBJ whole genome shotgun (WGS) entry which is preliminary data.</text>
</comment>
<accession>A0AAV5KKD3</accession>
<evidence type="ECO:0000256" key="3">
    <source>
        <dbReference type="ARBA" id="ARBA00022989"/>
    </source>
</evidence>
<evidence type="ECO:0000256" key="1">
    <source>
        <dbReference type="ARBA" id="ARBA00004141"/>
    </source>
</evidence>
<evidence type="ECO:0000313" key="8">
    <source>
        <dbReference type="Proteomes" id="UP001054252"/>
    </source>
</evidence>
<evidence type="ECO:0000256" key="4">
    <source>
        <dbReference type="ARBA" id="ARBA00023136"/>
    </source>
</evidence>
<protein>
    <recommendedName>
        <fullName evidence="6">Sugar phosphate transporter domain-containing protein</fullName>
    </recommendedName>
</protein>
<dbReference type="GO" id="GO:0016020">
    <property type="term" value="C:membrane"/>
    <property type="evidence" value="ECO:0007669"/>
    <property type="project" value="UniProtKB-SubCell"/>
</dbReference>
<proteinExistence type="predicted"/>
<dbReference type="EMBL" id="BPVZ01000067">
    <property type="protein sequence ID" value="GKV25057.1"/>
    <property type="molecule type" value="Genomic_DNA"/>
</dbReference>
<keyword evidence="8" id="KW-1185">Reference proteome</keyword>
<sequence length="271" mass="30399">MAEFRENPFSCLVNEAGEVHLKYQLKITDAGIEDCDFQLPLLHKGDVRNSCVQANRFLPYQSMRLNGGIITDDSSINGGEDGNKKYLPFDVETETVRDLRLSNNFVNGANSVGIHGKLPMHSGSSVSAADVLKTLFFILVWYTFSTFLTLYNKTLLGDHLGKFPAPMLMNTVHFTIQAVLSKLITWYWSDTFQQNFPMSWNDYLSRVVSTALSTASDVDLSNASLVFISVTFATMCKSGAPIFLLLFAFAFSFLKFYFHGPSETKQMILNE</sequence>